<comment type="caution">
    <text evidence="2">The sequence shown here is derived from an EMBL/GenBank/DDBJ whole genome shotgun (WGS) entry which is preliminary data.</text>
</comment>
<feature type="compositionally biased region" description="Low complexity" evidence="1">
    <location>
        <begin position="1312"/>
        <end position="1332"/>
    </location>
</feature>
<feature type="compositionally biased region" description="Basic and acidic residues" evidence="1">
    <location>
        <begin position="921"/>
        <end position="947"/>
    </location>
</feature>
<feature type="compositionally biased region" description="Polar residues" evidence="1">
    <location>
        <begin position="782"/>
        <end position="815"/>
    </location>
</feature>
<gene>
    <name evidence="2" type="ORF">RUM43_000176</name>
</gene>
<feature type="region of interest" description="Disordered" evidence="1">
    <location>
        <begin position="403"/>
        <end position="472"/>
    </location>
</feature>
<protein>
    <submittedName>
        <fullName evidence="2">Uncharacterized protein</fullName>
    </submittedName>
</protein>
<feature type="region of interest" description="Disordered" evidence="1">
    <location>
        <begin position="683"/>
        <end position="815"/>
    </location>
</feature>
<feature type="compositionally biased region" description="Basic and acidic residues" evidence="1">
    <location>
        <begin position="20"/>
        <end position="37"/>
    </location>
</feature>
<dbReference type="Proteomes" id="UP001372834">
    <property type="component" value="Unassembled WGS sequence"/>
</dbReference>
<evidence type="ECO:0000256" key="1">
    <source>
        <dbReference type="SAM" id="MobiDB-lite"/>
    </source>
</evidence>
<feature type="region of interest" description="Disordered" evidence="1">
    <location>
        <begin position="143"/>
        <end position="173"/>
    </location>
</feature>
<proteinExistence type="predicted"/>
<feature type="compositionally biased region" description="Basic and acidic residues" evidence="1">
    <location>
        <begin position="449"/>
        <end position="463"/>
    </location>
</feature>
<feature type="compositionally biased region" description="Acidic residues" evidence="1">
    <location>
        <begin position="1022"/>
        <end position="1034"/>
    </location>
</feature>
<feature type="region of interest" description="Disordered" evidence="1">
    <location>
        <begin position="20"/>
        <end position="110"/>
    </location>
</feature>
<feature type="compositionally biased region" description="Polar residues" evidence="1">
    <location>
        <begin position="866"/>
        <end position="890"/>
    </location>
</feature>
<feature type="region of interest" description="Disordered" evidence="1">
    <location>
        <begin position="568"/>
        <end position="600"/>
    </location>
</feature>
<feature type="compositionally biased region" description="Basic and acidic residues" evidence="1">
    <location>
        <begin position="711"/>
        <end position="732"/>
    </location>
</feature>
<feature type="compositionally biased region" description="Polar residues" evidence="1">
    <location>
        <begin position="688"/>
        <end position="708"/>
    </location>
</feature>
<organism evidence="2 3">
    <name type="scientific">Polyplax serrata</name>
    <name type="common">Common mouse louse</name>
    <dbReference type="NCBI Taxonomy" id="468196"/>
    <lineage>
        <taxon>Eukaryota</taxon>
        <taxon>Metazoa</taxon>
        <taxon>Ecdysozoa</taxon>
        <taxon>Arthropoda</taxon>
        <taxon>Hexapoda</taxon>
        <taxon>Insecta</taxon>
        <taxon>Pterygota</taxon>
        <taxon>Neoptera</taxon>
        <taxon>Paraneoptera</taxon>
        <taxon>Psocodea</taxon>
        <taxon>Troctomorpha</taxon>
        <taxon>Phthiraptera</taxon>
        <taxon>Anoplura</taxon>
        <taxon>Polyplacidae</taxon>
        <taxon>Polyplax</taxon>
    </lineage>
</organism>
<feature type="compositionally biased region" description="Polar residues" evidence="1">
    <location>
        <begin position="83"/>
        <end position="97"/>
    </location>
</feature>
<feature type="region of interest" description="Disordered" evidence="1">
    <location>
        <begin position="1012"/>
        <end position="1040"/>
    </location>
</feature>
<feature type="compositionally biased region" description="Low complexity" evidence="1">
    <location>
        <begin position="428"/>
        <end position="443"/>
    </location>
</feature>
<sequence length="1445" mass="162882">MFKCLEESFRVSKRRIRKQLQDFRDQMNKKGFSKSEEHEDDQPNVTDFPIRSENKIRVLSASPRLGEPRRRPSSWDDSDDEMPSQSVRESTTKSSRIYSADSKKQTAGSVVTEIEEIKRRYFQSVKNKENIELEPRVNEYTIDRRQSPARVRRRSKGSRSSSPGSEINNLENQLNIIDDEKVEEVNESCINFSEELSPEIELDLESKTFLETFFSDLRGRRMRAIVLDDKTTNDVDRMEDMATDSEDFQNLDSNYIGSPDSAYYWRTSRKLSQILEIEEIKDKGVDDCEVTTSKNEDATVPEDEPLFTDIALCPVTELNKECPEDIEENTTPLPTARDKPSSFMSDPTSKKLFSIPESLGKSKNGSCSERCNRNVRFEFSNESTGMTPKSAKTVIGLSESLENEQTSANEHKMPSIWLESPGGENESPKLPENLKLNLNLNEEAGTSPRKSELTSYRSDDARSRSSRSSRYHVDSPKFRLNFCKDSERSLNVEDVKTPNTTASAWENPEDGNTSSHSSSSSLSSILEEAKSSDEKINSSKKSTQVPEETNPNVKSIYQKEVICYSAKGRPKKASQKNESQNQQDCRKKLEDTSDREDERKFTLSVDTKTEIVREVLLSQITENRSGNSEISDDSNQLQDKEAECWSQSPKCNCEPNLCFSVSVNSPKFPKSLEKLEYSHRCEEVTVSRPGSSNEHLNGNKSSSRNITKSGKKSEVMEHKNTVHRTSNNERTENTNPPRKSLTYNENISENGLNKMGSHSSRSKSGKDVFKRSPIKENDEIKISQTYNSNKSSKTNKTEFLSRTCSQSTSPCSSKVSSAREQTVQFHCSIPKGKKDFGESHEHLEKENTTNRSCDDTIYNDTICNDINQNVGRKGSNSKTVPNSARSSNHKIPSVKESGIKGNQTTRSSAASLSRPVNSCREVFEDHVVEGDKQQESKETKGSSKTDRSLPSVGSEDPEEWKRDKATLEEELWNDLIEAFDGGSDGSGKSSIIFPSMRLRKSCRLIKTTPKTTATYPLRDNENDGDSEDDSDGDCSDGHEHDSFTLSRRIIETEESAKRMLKKSGIIIENMEGGIKREVQTGELIAENVTPKDENSKVAQHSKETFYVDVLDDRNNLWIGEFGDVTCCNLGSHGTLNLIVKRQSILGTEKVKNAEKHQILGKYVITESEKPKDHGDGDVNPKEEFPFCQLTDTKRPKENKIQRQLWTDCKSPIAKEAYSESPETFLLSSYMKKSMSTESMEEAQAERADSVRNEITTICERIISPRWGEGTSTNRSKTIMESTARDTSSSESIKYSTTTEDMLQQVSSKTETETLPETETTKSNLKSSNCSLSEDVSMVRSREEKESANVSIFLTRKGRGTNHKSGGSQWLIVKNSREKNGGRKGKKGEKINFPAELFRSTALFEHDRTSSVTLIKLRKSDCFQNFYKRLISLFCLTSGSASATSK</sequence>
<feature type="compositionally biased region" description="Basic and acidic residues" evidence="1">
    <location>
        <begin position="584"/>
        <end position="600"/>
    </location>
</feature>
<feature type="region of interest" description="Disordered" evidence="1">
    <location>
        <begin position="866"/>
        <end position="962"/>
    </location>
</feature>
<feature type="region of interest" description="Disordered" evidence="1">
    <location>
        <begin position="326"/>
        <end position="348"/>
    </location>
</feature>
<feature type="region of interest" description="Disordered" evidence="1">
    <location>
        <begin position="1266"/>
        <end position="1342"/>
    </location>
</feature>
<evidence type="ECO:0000313" key="3">
    <source>
        <dbReference type="Proteomes" id="UP001372834"/>
    </source>
</evidence>
<dbReference type="EMBL" id="JAWJWE010000001">
    <property type="protein sequence ID" value="KAK6643911.1"/>
    <property type="molecule type" value="Genomic_DNA"/>
</dbReference>
<feature type="compositionally biased region" description="Polar residues" evidence="1">
    <location>
        <begin position="900"/>
        <end position="916"/>
    </location>
</feature>
<feature type="compositionally biased region" description="Polar residues" evidence="1">
    <location>
        <begin position="1269"/>
        <end position="1308"/>
    </location>
</feature>
<feature type="region of interest" description="Disordered" evidence="1">
    <location>
        <begin position="491"/>
        <end position="553"/>
    </location>
</feature>
<feature type="compositionally biased region" description="Low complexity" evidence="1">
    <location>
        <begin position="514"/>
        <end position="526"/>
    </location>
</feature>
<feature type="compositionally biased region" description="Polar residues" evidence="1">
    <location>
        <begin position="539"/>
        <end position="553"/>
    </location>
</feature>
<evidence type="ECO:0000313" key="2">
    <source>
        <dbReference type="EMBL" id="KAK6643911.1"/>
    </source>
</evidence>
<feature type="compositionally biased region" description="Polar residues" evidence="1">
    <location>
        <begin position="741"/>
        <end position="759"/>
    </location>
</feature>
<feature type="compositionally biased region" description="Basic and acidic residues" evidence="1">
    <location>
        <begin position="527"/>
        <end position="537"/>
    </location>
</feature>
<feature type="compositionally biased region" description="Low complexity" evidence="1">
    <location>
        <begin position="158"/>
        <end position="173"/>
    </location>
</feature>
<reference evidence="2 3" key="1">
    <citation type="submission" date="2023-10" db="EMBL/GenBank/DDBJ databases">
        <title>Genomes of two closely related lineages of the louse Polyplax serrata with different host specificities.</title>
        <authorList>
            <person name="Martinu J."/>
            <person name="Tarabai H."/>
            <person name="Stefka J."/>
            <person name="Hypsa V."/>
        </authorList>
    </citation>
    <scope>NUCLEOTIDE SEQUENCE [LARGE SCALE GENOMIC DNA]</scope>
    <source>
        <strain evidence="2">HR10_N</strain>
    </source>
</reference>
<accession>A0AAN8SDL1</accession>
<feature type="compositionally biased region" description="Basic and acidic residues" evidence="1">
    <location>
        <begin position="764"/>
        <end position="781"/>
    </location>
</feature>
<name>A0AAN8SDL1_POLSC</name>